<keyword evidence="2 5" id="KW-0812">Transmembrane</keyword>
<dbReference type="RefSeq" id="WP_209794541.1">
    <property type="nucleotide sequence ID" value="NZ_JAGIQF010000008.1"/>
</dbReference>
<dbReference type="Gene3D" id="1.20.1250.20">
    <property type="entry name" value="MFS general substrate transporter like domains"/>
    <property type="match status" value="2"/>
</dbReference>
<feature type="transmembrane region" description="Helical" evidence="5">
    <location>
        <begin position="392"/>
        <end position="411"/>
    </location>
</feature>
<comment type="caution">
    <text evidence="7">The sequence shown here is derived from an EMBL/GenBank/DDBJ whole genome shotgun (WGS) entry which is preliminary data.</text>
</comment>
<keyword evidence="8" id="KW-1185">Reference proteome</keyword>
<dbReference type="InterPro" id="IPR036259">
    <property type="entry name" value="MFS_trans_sf"/>
</dbReference>
<evidence type="ECO:0000256" key="3">
    <source>
        <dbReference type="ARBA" id="ARBA00022989"/>
    </source>
</evidence>
<dbReference type="PROSITE" id="PS50850">
    <property type="entry name" value="MFS"/>
    <property type="match status" value="1"/>
</dbReference>
<keyword evidence="3 5" id="KW-1133">Transmembrane helix</keyword>
<dbReference type="PANTHER" id="PTHR43826">
    <property type="entry name" value="GLUCOSE-6-PHOSPHATE EXCHANGER SLC37A4"/>
    <property type="match status" value="1"/>
</dbReference>
<dbReference type="InterPro" id="IPR011701">
    <property type="entry name" value="MFS"/>
</dbReference>
<feature type="transmembrane region" description="Helical" evidence="5">
    <location>
        <begin position="423"/>
        <end position="446"/>
    </location>
</feature>
<dbReference type="InterPro" id="IPR051337">
    <property type="entry name" value="OPA_Antiporter"/>
</dbReference>
<dbReference type="InterPro" id="IPR020846">
    <property type="entry name" value="MFS_dom"/>
</dbReference>
<proteinExistence type="predicted"/>
<dbReference type="PIRSF" id="PIRSF002808">
    <property type="entry name" value="Hexose_phosphate_transp"/>
    <property type="match status" value="1"/>
</dbReference>
<evidence type="ECO:0000313" key="8">
    <source>
        <dbReference type="Proteomes" id="UP000666661"/>
    </source>
</evidence>
<dbReference type="CDD" id="cd17345">
    <property type="entry name" value="MFS_GlpT"/>
    <property type="match status" value="1"/>
</dbReference>
<feature type="transmembrane region" description="Helical" evidence="5">
    <location>
        <begin position="65"/>
        <end position="85"/>
    </location>
</feature>
<feature type="transmembrane region" description="Helical" evidence="5">
    <location>
        <begin position="28"/>
        <end position="45"/>
    </location>
</feature>
<keyword evidence="4 5" id="KW-0472">Membrane</keyword>
<dbReference type="EMBL" id="JAGIQF010000008">
    <property type="protein sequence ID" value="MBP0603804.1"/>
    <property type="molecule type" value="Genomic_DNA"/>
</dbReference>
<feature type="transmembrane region" description="Helical" evidence="5">
    <location>
        <begin position="192"/>
        <end position="210"/>
    </location>
</feature>
<comment type="subcellular location">
    <subcellularLocation>
        <location evidence="1">Endomembrane system</location>
        <topology evidence="1">Multi-pass membrane protein</topology>
    </subcellularLocation>
</comment>
<dbReference type="SUPFAM" id="SSF103473">
    <property type="entry name" value="MFS general substrate transporter"/>
    <property type="match status" value="1"/>
</dbReference>
<dbReference type="NCBIfam" id="TIGR00881">
    <property type="entry name" value="2A0104"/>
    <property type="match status" value="1"/>
</dbReference>
<feature type="transmembrane region" description="Helical" evidence="5">
    <location>
        <begin position="166"/>
        <end position="186"/>
    </location>
</feature>
<evidence type="ECO:0000256" key="5">
    <source>
        <dbReference type="SAM" id="Phobius"/>
    </source>
</evidence>
<dbReference type="NCBIfam" id="NF007107">
    <property type="entry name" value="PRK09556.1"/>
    <property type="match status" value="1"/>
</dbReference>
<dbReference type="PANTHER" id="PTHR43826:SF2">
    <property type="entry name" value="HEXOSE-6-PHOSPHATE:PHOSPHATE ANTIPORTER"/>
    <property type="match status" value="1"/>
</dbReference>
<feature type="transmembrane region" description="Helical" evidence="5">
    <location>
        <begin position="97"/>
        <end position="117"/>
    </location>
</feature>
<feature type="transmembrane region" description="Helical" evidence="5">
    <location>
        <begin position="260"/>
        <end position="278"/>
    </location>
</feature>
<dbReference type="Pfam" id="PF07690">
    <property type="entry name" value="MFS_1"/>
    <property type="match status" value="1"/>
</dbReference>
<organism evidence="7 8">
    <name type="scientific">Aeromonas sanarellii</name>
    <dbReference type="NCBI Taxonomy" id="633415"/>
    <lineage>
        <taxon>Bacteria</taxon>
        <taxon>Pseudomonadati</taxon>
        <taxon>Pseudomonadota</taxon>
        <taxon>Gammaproteobacteria</taxon>
        <taxon>Aeromonadales</taxon>
        <taxon>Aeromonadaceae</taxon>
        <taxon>Aeromonas</taxon>
    </lineage>
</organism>
<evidence type="ECO:0000256" key="1">
    <source>
        <dbReference type="ARBA" id="ARBA00004127"/>
    </source>
</evidence>
<name>A0ABS4B8K7_9GAMM</name>
<evidence type="ECO:0000313" key="7">
    <source>
        <dbReference type="EMBL" id="MBP0603804.1"/>
    </source>
</evidence>
<feature type="transmembrane region" description="Helical" evidence="5">
    <location>
        <begin position="298"/>
        <end position="318"/>
    </location>
</feature>
<evidence type="ECO:0000259" key="6">
    <source>
        <dbReference type="PROSITE" id="PS50850"/>
    </source>
</evidence>
<reference evidence="7 8" key="1">
    <citation type="submission" date="2021-03" db="EMBL/GenBank/DDBJ databases">
        <title>Plant growth promoting bacteria isolated from wild legumes nodules and trapping Phaseolus vulgaris L. nodules in the center and southern Mexico.</title>
        <authorList>
            <person name="Estrada P."/>
        </authorList>
    </citation>
    <scope>NUCLEOTIDE SEQUENCE [LARGE SCALE GENOMIC DNA]</scope>
    <source>
        <strain evidence="7 8">MaGu-431</strain>
    </source>
</reference>
<gene>
    <name evidence="7" type="primary">uhpT</name>
    <name evidence="7" type="ORF">J8I01_14965</name>
</gene>
<feature type="transmembrane region" description="Helical" evidence="5">
    <location>
        <begin position="351"/>
        <end position="380"/>
    </location>
</feature>
<sequence length="470" mass="51275">MFKLLEQVRIPTLDLPVEARRKLWFKPFMQSYLVVFIGYLTMYLIRKNFNIAQNDMIQEYGLSMTELGMIGLGFSITYGVGKTIVSYYADGKNTKQFLPLMLILSALCMLGFSASMGGTGFSLYLMIFFYAASGFFQSCGGSCSYSTITKWTPRNKRGTYLGMWNLSHNVGGAGAAGVALFGANYLFDGNVLGMFIFPSIIALIVGFVGLRFGSDSPEAYGLGKVEELFDEVASEEDVATEEQQLTKWQIFVKYVLLNKVIWLLCFANIFLYVVRIGIDQWSTVYAHQELGFSKDVAIQGFTFFEVGALVGTLMWGYLSDLANGRRGLVACIALALIIATLGLYQHATTQFMFLGSLFLLGFLVFGPQLLIGVAAVGFVPKQGISVADGVKGTFAYLIGDSFAKLGLGMIADGTPIFGLTGWTGTFAALDMAAAACLVLMACVAVAEERKIRRIKRELKAAELATQSASA</sequence>
<evidence type="ECO:0000256" key="4">
    <source>
        <dbReference type="ARBA" id="ARBA00023136"/>
    </source>
</evidence>
<protein>
    <submittedName>
        <fullName evidence="7">Hexose-6-phosphate:phosphate antiporter</fullName>
    </submittedName>
</protein>
<feature type="transmembrane region" description="Helical" evidence="5">
    <location>
        <begin position="327"/>
        <end position="345"/>
    </location>
</feature>
<accession>A0ABS4B8K7</accession>
<evidence type="ECO:0000256" key="2">
    <source>
        <dbReference type="ARBA" id="ARBA00022692"/>
    </source>
</evidence>
<feature type="transmembrane region" description="Helical" evidence="5">
    <location>
        <begin position="123"/>
        <end position="145"/>
    </location>
</feature>
<dbReference type="Proteomes" id="UP000666661">
    <property type="component" value="Unassembled WGS sequence"/>
</dbReference>
<feature type="domain" description="Major facilitator superfamily (MFS) profile" evidence="6">
    <location>
        <begin position="27"/>
        <end position="450"/>
    </location>
</feature>
<dbReference type="InterPro" id="IPR000849">
    <property type="entry name" value="Sugar_P_transporter"/>
</dbReference>